<protein>
    <submittedName>
        <fullName evidence="1">Uncharacterized protein</fullName>
    </submittedName>
</protein>
<gene>
    <name evidence="1" type="ORF">RDI58_005817</name>
</gene>
<sequence length="157" mass="17250">MKSCFGSFCICILNNYNVGIGSVTGHHQGECPSLPSCQISCQIQSCLQGLEIPDFRSTFCPQSVTFLSQYIRHLYPDSQGVLLLSYPLTQTLVGCQIQFLTSCLSLLTLNPPPMDCFVAEVVKGTREGLGKLLGRYTLEIEQFCQNQGSIRMALLTG</sequence>
<evidence type="ECO:0000313" key="2">
    <source>
        <dbReference type="Proteomes" id="UP001371456"/>
    </source>
</evidence>
<reference evidence="1 2" key="1">
    <citation type="submission" date="2024-02" db="EMBL/GenBank/DDBJ databases">
        <title>de novo genome assembly of Solanum bulbocastanum strain 11H21.</title>
        <authorList>
            <person name="Hosaka A.J."/>
        </authorList>
    </citation>
    <scope>NUCLEOTIDE SEQUENCE [LARGE SCALE GENOMIC DNA]</scope>
    <source>
        <tissue evidence="1">Young leaves</tissue>
    </source>
</reference>
<evidence type="ECO:0000313" key="1">
    <source>
        <dbReference type="EMBL" id="KAK6798115.1"/>
    </source>
</evidence>
<dbReference type="EMBL" id="JBANQN010000002">
    <property type="protein sequence ID" value="KAK6798115.1"/>
    <property type="molecule type" value="Genomic_DNA"/>
</dbReference>
<dbReference type="Proteomes" id="UP001371456">
    <property type="component" value="Unassembled WGS sequence"/>
</dbReference>
<keyword evidence="2" id="KW-1185">Reference proteome</keyword>
<organism evidence="1 2">
    <name type="scientific">Solanum bulbocastanum</name>
    <name type="common">Wild potato</name>
    <dbReference type="NCBI Taxonomy" id="147425"/>
    <lineage>
        <taxon>Eukaryota</taxon>
        <taxon>Viridiplantae</taxon>
        <taxon>Streptophyta</taxon>
        <taxon>Embryophyta</taxon>
        <taxon>Tracheophyta</taxon>
        <taxon>Spermatophyta</taxon>
        <taxon>Magnoliopsida</taxon>
        <taxon>eudicotyledons</taxon>
        <taxon>Gunneridae</taxon>
        <taxon>Pentapetalae</taxon>
        <taxon>asterids</taxon>
        <taxon>lamiids</taxon>
        <taxon>Solanales</taxon>
        <taxon>Solanaceae</taxon>
        <taxon>Solanoideae</taxon>
        <taxon>Solaneae</taxon>
        <taxon>Solanum</taxon>
    </lineage>
</organism>
<accession>A0AAN8YMT4</accession>
<proteinExistence type="predicted"/>
<comment type="caution">
    <text evidence="1">The sequence shown here is derived from an EMBL/GenBank/DDBJ whole genome shotgun (WGS) entry which is preliminary data.</text>
</comment>
<dbReference type="AlphaFoldDB" id="A0AAN8YMT4"/>
<name>A0AAN8YMT4_SOLBU</name>